<evidence type="ECO:0000256" key="1">
    <source>
        <dbReference type="SAM" id="SignalP"/>
    </source>
</evidence>
<reference evidence="2 3" key="1">
    <citation type="submission" date="2016-04" db="EMBL/GenBank/DDBJ databases">
        <title>A degradative enzymes factory behind the ericoid mycorrhizal symbiosis.</title>
        <authorList>
            <consortium name="DOE Joint Genome Institute"/>
            <person name="Martino E."/>
            <person name="Morin E."/>
            <person name="Grelet G."/>
            <person name="Kuo A."/>
            <person name="Kohler A."/>
            <person name="Daghino S."/>
            <person name="Barry K."/>
            <person name="Choi C."/>
            <person name="Cichocki N."/>
            <person name="Clum A."/>
            <person name="Copeland A."/>
            <person name="Hainaut M."/>
            <person name="Haridas S."/>
            <person name="Labutti K."/>
            <person name="Lindquist E."/>
            <person name="Lipzen A."/>
            <person name="Khouja H.-R."/>
            <person name="Murat C."/>
            <person name="Ohm R."/>
            <person name="Olson A."/>
            <person name="Spatafora J."/>
            <person name="Veneault-Fourrey C."/>
            <person name="Henrissat B."/>
            <person name="Grigoriev I."/>
            <person name="Martin F."/>
            <person name="Perotto S."/>
        </authorList>
    </citation>
    <scope>NUCLEOTIDE SEQUENCE [LARGE SCALE GENOMIC DNA]</scope>
    <source>
        <strain evidence="2 3">E</strain>
    </source>
</reference>
<accession>A0A2J6TPM2</accession>
<evidence type="ECO:0000313" key="2">
    <source>
        <dbReference type="EMBL" id="PMD64964.1"/>
    </source>
</evidence>
<organism evidence="2 3">
    <name type="scientific">Hyaloscypha bicolor E</name>
    <dbReference type="NCBI Taxonomy" id="1095630"/>
    <lineage>
        <taxon>Eukaryota</taxon>
        <taxon>Fungi</taxon>
        <taxon>Dikarya</taxon>
        <taxon>Ascomycota</taxon>
        <taxon>Pezizomycotina</taxon>
        <taxon>Leotiomycetes</taxon>
        <taxon>Helotiales</taxon>
        <taxon>Hyaloscyphaceae</taxon>
        <taxon>Hyaloscypha</taxon>
        <taxon>Hyaloscypha bicolor</taxon>
    </lineage>
</organism>
<dbReference type="EMBL" id="KZ613747">
    <property type="protein sequence ID" value="PMD64964.1"/>
    <property type="molecule type" value="Genomic_DNA"/>
</dbReference>
<evidence type="ECO:0000313" key="3">
    <source>
        <dbReference type="Proteomes" id="UP000235371"/>
    </source>
</evidence>
<dbReference type="RefSeq" id="XP_024741868.1">
    <property type="nucleotide sequence ID" value="XM_024886426.1"/>
</dbReference>
<dbReference type="GeneID" id="36594503"/>
<dbReference type="AlphaFoldDB" id="A0A2J6TPM2"/>
<protein>
    <submittedName>
        <fullName evidence="2">Uncharacterized protein</fullName>
    </submittedName>
</protein>
<proteinExistence type="predicted"/>
<dbReference type="OrthoDB" id="10625381at2759"/>
<dbReference type="Proteomes" id="UP000235371">
    <property type="component" value="Unassembled WGS sequence"/>
</dbReference>
<keyword evidence="1" id="KW-0732">Signal</keyword>
<feature type="chain" id="PRO_5014367501" evidence="1">
    <location>
        <begin position="20"/>
        <end position="173"/>
    </location>
</feature>
<keyword evidence="3" id="KW-1185">Reference proteome</keyword>
<sequence>MLQLFLCIFLTALPQGSKPDGRQALGEGVQKKRTAWAENMVRQILAVEKTLEASSSVLHAYGRPAPAELAHWLGITTKAQREATAAVLFVQVSTPTCSLMQRIQDRFVVSAWPLASWERERSRTNQFFLQAADTTAVRYTRQRQIKHVIYAGHAWHQDERGRSTANLATTSPQ</sequence>
<feature type="signal peptide" evidence="1">
    <location>
        <begin position="1"/>
        <end position="19"/>
    </location>
</feature>
<gene>
    <name evidence="2" type="ORF">K444DRAFT_660141</name>
</gene>
<dbReference type="InParanoid" id="A0A2J6TPM2"/>
<name>A0A2J6TPM2_9HELO</name>